<dbReference type="OrthoDB" id="7304993at2"/>
<gene>
    <name evidence="1" type="ORF">EC847_101530</name>
</gene>
<accession>A0A4R6EXV8</accession>
<name>A0A4R6EXV8_SCAGO</name>
<comment type="caution">
    <text evidence="1">The sequence shown here is derived from an EMBL/GenBank/DDBJ whole genome shotgun (WGS) entry which is preliminary data.</text>
</comment>
<dbReference type="Proteomes" id="UP000295530">
    <property type="component" value="Unassembled WGS sequence"/>
</dbReference>
<sequence>MKTLDEVLRERRGMTPLPVTLTSAQAAAPDEHIFELQKLGDFANRYCLSPGKPGKKPMLDGHFLFVVLADEPHKLYCGVSAFKVKAQNKDFVVAGHTSLSKRADVMYAGDIIFVRGTLQEWTNGSGHYLPPARAHHTNLLPALRRLLPVTKFREHISVMAL</sequence>
<evidence type="ECO:0000313" key="1">
    <source>
        <dbReference type="EMBL" id="TDN64599.1"/>
    </source>
</evidence>
<reference evidence="1 2" key="1">
    <citation type="submission" date="2019-03" db="EMBL/GenBank/DDBJ databases">
        <title>Genomic analyses of the natural microbiome of Caenorhabditis elegans.</title>
        <authorList>
            <person name="Samuel B."/>
        </authorList>
    </citation>
    <scope>NUCLEOTIDE SEQUENCE [LARGE SCALE GENOMIC DNA]</scope>
    <source>
        <strain evidence="1 2">BIGb0156</strain>
    </source>
</reference>
<dbReference type="RefSeq" id="WP_133460081.1">
    <property type="nucleotide sequence ID" value="NZ_SNVX01000001.1"/>
</dbReference>
<evidence type="ECO:0000313" key="2">
    <source>
        <dbReference type="Proteomes" id="UP000295530"/>
    </source>
</evidence>
<dbReference type="AlphaFoldDB" id="A0A4R6EXV8"/>
<organism evidence="1 2">
    <name type="scientific">Scandinavium goeteborgense</name>
    <dbReference type="NCBI Taxonomy" id="1851514"/>
    <lineage>
        <taxon>Bacteria</taxon>
        <taxon>Pseudomonadati</taxon>
        <taxon>Pseudomonadota</taxon>
        <taxon>Gammaproteobacteria</taxon>
        <taxon>Enterobacterales</taxon>
        <taxon>Enterobacteriaceae</taxon>
        <taxon>Scandinavium</taxon>
    </lineage>
</organism>
<proteinExistence type="predicted"/>
<dbReference type="EMBL" id="SNVX01000001">
    <property type="protein sequence ID" value="TDN64599.1"/>
    <property type="molecule type" value="Genomic_DNA"/>
</dbReference>
<keyword evidence="2" id="KW-1185">Reference proteome</keyword>
<protein>
    <submittedName>
        <fullName evidence="1">Uncharacterized protein</fullName>
    </submittedName>
</protein>